<name>A0AAD8NSX6_TARER</name>
<accession>A0AAD8NSX6</accession>
<dbReference type="AlphaFoldDB" id="A0AAD8NSX6"/>
<comment type="caution">
    <text evidence="1">The sequence shown here is derived from an EMBL/GenBank/DDBJ whole genome shotgun (WGS) entry which is preliminary data.</text>
</comment>
<evidence type="ECO:0000313" key="2">
    <source>
        <dbReference type="Proteomes" id="UP001229421"/>
    </source>
</evidence>
<protein>
    <submittedName>
        <fullName evidence="1">Uncharacterized protein</fullName>
    </submittedName>
</protein>
<dbReference type="EMBL" id="JAUHHV010000004">
    <property type="protein sequence ID" value="KAK1427065.1"/>
    <property type="molecule type" value="Genomic_DNA"/>
</dbReference>
<keyword evidence="2" id="KW-1185">Reference proteome</keyword>
<sequence>MVMNMFSGNYSVRIPMTRSPAEPSYLVAIGSGRARTKYQGTRIPGEPSYLESDEGPLICLFISEFREREREVLNFKMGMGKRD</sequence>
<evidence type="ECO:0000313" key="1">
    <source>
        <dbReference type="EMBL" id="KAK1427065.1"/>
    </source>
</evidence>
<dbReference type="Proteomes" id="UP001229421">
    <property type="component" value="Unassembled WGS sequence"/>
</dbReference>
<reference evidence="1" key="1">
    <citation type="journal article" date="2023" name="bioRxiv">
        <title>Improved chromosome-level genome assembly for marigold (Tagetes erecta).</title>
        <authorList>
            <person name="Jiang F."/>
            <person name="Yuan L."/>
            <person name="Wang S."/>
            <person name="Wang H."/>
            <person name="Xu D."/>
            <person name="Wang A."/>
            <person name="Fan W."/>
        </authorList>
    </citation>
    <scope>NUCLEOTIDE SEQUENCE</scope>
    <source>
        <strain evidence="1">WSJ</strain>
        <tissue evidence="1">Leaf</tissue>
    </source>
</reference>
<proteinExistence type="predicted"/>
<organism evidence="1 2">
    <name type="scientific">Tagetes erecta</name>
    <name type="common">African marigold</name>
    <dbReference type="NCBI Taxonomy" id="13708"/>
    <lineage>
        <taxon>Eukaryota</taxon>
        <taxon>Viridiplantae</taxon>
        <taxon>Streptophyta</taxon>
        <taxon>Embryophyta</taxon>
        <taxon>Tracheophyta</taxon>
        <taxon>Spermatophyta</taxon>
        <taxon>Magnoliopsida</taxon>
        <taxon>eudicotyledons</taxon>
        <taxon>Gunneridae</taxon>
        <taxon>Pentapetalae</taxon>
        <taxon>asterids</taxon>
        <taxon>campanulids</taxon>
        <taxon>Asterales</taxon>
        <taxon>Asteraceae</taxon>
        <taxon>Asteroideae</taxon>
        <taxon>Heliantheae alliance</taxon>
        <taxon>Tageteae</taxon>
        <taxon>Tagetes</taxon>
    </lineage>
</organism>
<gene>
    <name evidence="1" type="ORF">QVD17_15748</name>
</gene>